<evidence type="ECO:0000256" key="1">
    <source>
        <dbReference type="PIRSR" id="PIRSR640255-1"/>
    </source>
</evidence>
<keyword evidence="5" id="KW-0255">Endonuclease</keyword>
<dbReference type="RefSeq" id="WP_013772363.1">
    <property type="nucleotide sequence ID" value="NC_015514.1"/>
</dbReference>
<dbReference type="GO" id="GO:0046872">
    <property type="term" value="F:metal ion binding"/>
    <property type="evidence" value="ECO:0007669"/>
    <property type="project" value="UniProtKB-KW"/>
</dbReference>
<dbReference type="GO" id="GO:0016787">
    <property type="term" value="F:hydrolase activity"/>
    <property type="evidence" value="ECO:0007669"/>
    <property type="project" value="InterPro"/>
</dbReference>
<evidence type="ECO:0000313" key="5">
    <source>
        <dbReference type="EMBL" id="AEE47339.1"/>
    </source>
</evidence>
<keyword evidence="5" id="KW-0540">Nuclease</keyword>
<dbReference type="Proteomes" id="UP000008460">
    <property type="component" value="Chromosome"/>
</dbReference>
<sequence>MDHDLDHAGGYDPFFLGPPLPLPGVPRPVEDLPSTHFTVLFDTTAKLAAATAVNIDGDQLLDLPRDDRWELDPRVPADQQAGPGVYRDNRLDRGHLVRRADPVWGPPDVARRANTETFRYTNAAPQVDVFNQGKELWVGLEDHVLEYAETWRQRLSVLTGPVLRDDDPVYRGVGVPRHFWKVAVWATPDRAGVGHGDDGPRVRLASAGFLVDQTPMLGGVDLDEATRAARDADVPPPLGPFRTFQVPVSTVAELTGLDLGPAVDADVLPPTRARDAEPWVTLTRASDIVL</sequence>
<dbReference type="GO" id="GO:0004519">
    <property type="term" value="F:endonuclease activity"/>
    <property type="evidence" value="ECO:0007669"/>
    <property type="project" value="UniProtKB-KW"/>
</dbReference>
<dbReference type="Pfam" id="PF01223">
    <property type="entry name" value="Endonuclease_NS"/>
    <property type="match status" value="1"/>
</dbReference>
<protein>
    <submittedName>
        <fullName evidence="5">DNA/RNA non-specific endonuclease</fullName>
    </submittedName>
</protein>
<dbReference type="InterPro" id="IPR020821">
    <property type="entry name" value="ENPP1-3/EXOG-like_nuc-like"/>
</dbReference>
<organism evidence="5 6">
    <name type="scientific">Cellulomonas fimi (strain ATCC 484 / DSM 20113 / JCM 1341 / CCUG 24087 / LMG 16345 / NBRC 15513 / NCIMB 8980 / NCTC 7547 / NRS-133)</name>
    <dbReference type="NCBI Taxonomy" id="590998"/>
    <lineage>
        <taxon>Bacteria</taxon>
        <taxon>Bacillati</taxon>
        <taxon>Actinomycetota</taxon>
        <taxon>Actinomycetes</taxon>
        <taxon>Micrococcales</taxon>
        <taxon>Cellulomonadaceae</taxon>
        <taxon>Cellulomonas</taxon>
    </lineage>
</organism>
<proteinExistence type="predicted"/>
<accession>F4H0H0</accession>
<dbReference type="STRING" id="590998.Celf_3225"/>
<feature type="binding site" evidence="2">
    <location>
        <position position="131"/>
    </location>
    <ligand>
        <name>Mg(2+)</name>
        <dbReference type="ChEBI" id="CHEBI:18420"/>
        <note>catalytic</note>
    </ligand>
</feature>
<dbReference type="PANTHER" id="PTHR13966:SF5">
    <property type="entry name" value="ENDONUCLEASE G, MITOCHONDRIAL"/>
    <property type="match status" value="1"/>
</dbReference>
<dbReference type="InterPro" id="IPR044929">
    <property type="entry name" value="DNA/RNA_non-sp_Endonuclease_sf"/>
</dbReference>
<evidence type="ECO:0000313" key="6">
    <source>
        <dbReference type="Proteomes" id="UP000008460"/>
    </source>
</evidence>
<dbReference type="InterPro" id="IPR001604">
    <property type="entry name" value="Endo_G_ENPP1-like_dom"/>
</dbReference>
<gene>
    <name evidence="5" type="ordered locus">Celf_3225</name>
</gene>
<dbReference type="InterPro" id="IPR040255">
    <property type="entry name" value="Non-specific_endonuclease"/>
</dbReference>
<feature type="active site" description="Proton acceptor" evidence="1">
    <location>
        <position position="95"/>
    </location>
</feature>
<dbReference type="KEGG" id="cfi:Celf_3225"/>
<evidence type="ECO:0000256" key="2">
    <source>
        <dbReference type="PIRSR" id="PIRSR640255-2"/>
    </source>
</evidence>
<dbReference type="AlphaFoldDB" id="F4H0H0"/>
<dbReference type="GO" id="GO:0003676">
    <property type="term" value="F:nucleic acid binding"/>
    <property type="evidence" value="ECO:0007669"/>
    <property type="project" value="InterPro"/>
</dbReference>
<keyword evidence="6" id="KW-1185">Reference proteome</keyword>
<keyword evidence="5" id="KW-0378">Hydrolase</keyword>
<dbReference type="Gene3D" id="3.40.570.10">
    <property type="entry name" value="Extracellular Endonuclease, subunit A"/>
    <property type="match status" value="1"/>
</dbReference>
<dbReference type="eggNOG" id="COG1864">
    <property type="taxonomic scope" value="Bacteria"/>
</dbReference>
<dbReference type="EMBL" id="CP002666">
    <property type="protein sequence ID" value="AEE47339.1"/>
    <property type="molecule type" value="Genomic_DNA"/>
</dbReference>
<dbReference type="SMART" id="SM00477">
    <property type="entry name" value="NUC"/>
    <property type="match status" value="1"/>
</dbReference>
<feature type="domain" description="ENPP1-3/EXOG-like endonuclease/phosphodiesterase" evidence="3">
    <location>
        <begin position="34"/>
        <end position="266"/>
    </location>
</feature>
<reference evidence="5 6" key="1">
    <citation type="submission" date="2011-04" db="EMBL/GenBank/DDBJ databases">
        <title>Complete sequence of Cellulomonas fimi ATCC 484.</title>
        <authorList>
            <consortium name="US DOE Joint Genome Institute"/>
            <person name="Lucas S."/>
            <person name="Han J."/>
            <person name="Lapidus A."/>
            <person name="Cheng J.-F."/>
            <person name="Goodwin L."/>
            <person name="Pitluck S."/>
            <person name="Peters L."/>
            <person name="Chertkov O."/>
            <person name="Detter J.C."/>
            <person name="Han C."/>
            <person name="Tapia R."/>
            <person name="Land M."/>
            <person name="Hauser L."/>
            <person name="Kyrpides N."/>
            <person name="Ivanova N."/>
            <person name="Ovchinnikova G."/>
            <person name="Pagani I."/>
            <person name="Mead D."/>
            <person name="Brumm P."/>
            <person name="Woyke T."/>
        </authorList>
    </citation>
    <scope>NUCLEOTIDE SEQUENCE [LARGE SCALE GENOMIC DNA]</scope>
    <source>
        <strain evidence="6">ATCC 484 / DSM 20113 / JCM 1341 / NBRC 15513 / NCIMB 8980 / NCTC 7547</strain>
    </source>
</reference>
<dbReference type="HOGENOM" id="CLU_054191_1_0_11"/>
<dbReference type="PANTHER" id="PTHR13966">
    <property type="entry name" value="ENDONUCLEASE RELATED"/>
    <property type="match status" value="1"/>
</dbReference>
<evidence type="ECO:0000259" key="3">
    <source>
        <dbReference type="SMART" id="SM00477"/>
    </source>
</evidence>
<evidence type="ECO:0000259" key="4">
    <source>
        <dbReference type="SMART" id="SM00892"/>
    </source>
</evidence>
<keyword evidence="2" id="KW-0479">Metal-binding</keyword>
<dbReference type="SMART" id="SM00892">
    <property type="entry name" value="Endonuclease_NS"/>
    <property type="match status" value="1"/>
</dbReference>
<feature type="domain" description="DNA/RNA non-specific endonuclease/pyrophosphatase/phosphodiesterase" evidence="4">
    <location>
        <begin position="33"/>
        <end position="266"/>
    </location>
</feature>
<dbReference type="InterPro" id="IPR044925">
    <property type="entry name" value="His-Me_finger_sf"/>
</dbReference>
<name>F4H0H0_CELFA</name>
<dbReference type="SUPFAM" id="SSF54060">
    <property type="entry name" value="His-Me finger endonucleases"/>
    <property type="match status" value="1"/>
</dbReference>